<dbReference type="EMBL" id="BART01031144">
    <property type="protein sequence ID" value="GAH11144.1"/>
    <property type="molecule type" value="Genomic_DNA"/>
</dbReference>
<protein>
    <submittedName>
        <fullName evidence="1">Uncharacterized protein</fullName>
    </submittedName>
</protein>
<dbReference type="Gene3D" id="3.40.630.40">
    <property type="entry name" value="Zn-dependent exopeptidases"/>
    <property type="match status" value="1"/>
</dbReference>
<organism evidence="1">
    <name type="scientific">marine sediment metagenome</name>
    <dbReference type="NCBI Taxonomy" id="412755"/>
    <lineage>
        <taxon>unclassified sequences</taxon>
        <taxon>metagenomes</taxon>
        <taxon>ecological metagenomes</taxon>
    </lineage>
</organism>
<dbReference type="AlphaFoldDB" id="X1E1U6"/>
<sequence>DMHGFTKKREDSKEIIFGLLYLKALNFVDKKLGCIQLSSELSKHFSVDNGIIRTSYNKYYPGGYIIYKYKDKENVNAIMIEVEKKIRIDKNLRRSLIKSLFIAIKNILREYLG</sequence>
<name>X1E1U6_9ZZZZ</name>
<gene>
    <name evidence="1" type="ORF">S01H4_54161</name>
</gene>
<comment type="caution">
    <text evidence="1">The sequence shown here is derived from an EMBL/GenBank/DDBJ whole genome shotgun (WGS) entry which is preliminary data.</text>
</comment>
<feature type="non-terminal residue" evidence="1">
    <location>
        <position position="1"/>
    </location>
</feature>
<reference evidence="1" key="1">
    <citation type="journal article" date="2014" name="Front. Microbiol.">
        <title>High frequency of phylogenetically diverse reductive dehalogenase-homologous genes in deep subseafloor sedimentary metagenomes.</title>
        <authorList>
            <person name="Kawai M."/>
            <person name="Futagami T."/>
            <person name="Toyoda A."/>
            <person name="Takaki Y."/>
            <person name="Nishi S."/>
            <person name="Hori S."/>
            <person name="Arai W."/>
            <person name="Tsubouchi T."/>
            <person name="Morono Y."/>
            <person name="Uchiyama I."/>
            <person name="Ito T."/>
            <person name="Fujiyama A."/>
            <person name="Inagaki F."/>
            <person name="Takami H."/>
        </authorList>
    </citation>
    <scope>NUCLEOTIDE SEQUENCE</scope>
    <source>
        <strain evidence="1">Expedition CK06-06</strain>
    </source>
</reference>
<proteinExistence type="predicted"/>
<evidence type="ECO:0000313" key="1">
    <source>
        <dbReference type="EMBL" id="GAH11144.1"/>
    </source>
</evidence>
<accession>X1E1U6</accession>